<keyword evidence="1" id="KW-0472">Membrane</keyword>
<dbReference type="PANTHER" id="PTHR34289">
    <property type="entry name" value="PROTEIN, PUTATIVE (DUF819)-RELATED"/>
    <property type="match status" value="1"/>
</dbReference>
<evidence type="ECO:0000313" key="2">
    <source>
        <dbReference type="EMBL" id="MFC2926369.1"/>
    </source>
</evidence>
<feature type="transmembrane region" description="Helical" evidence="1">
    <location>
        <begin position="291"/>
        <end position="310"/>
    </location>
</feature>
<comment type="caution">
    <text evidence="2">The sequence shown here is derived from an EMBL/GenBank/DDBJ whole genome shotgun (WGS) entry which is preliminary data.</text>
</comment>
<gene>
    <name evidence="2" type="ORF">ACFOOR_09665</name>
</gene>
<feature type="transmembrane region" description="Helical" evidence="1">
    <location>
        <begin position="6"/>
        <end position="26"/>
    </location>
</feature>
<organism evidence="2 3">
    <name type="scientific">Hyphobacterium vulgare</name>
    <dbReference type="NCBI Taxonomy" id="1736751"/>
    <lineage>
        <taxon>Bacteria</taxon>
        <taxon>Pseudomonadati</taxon>
        <taxon>Pseudomonadota</taxon>
        <taxon>Alphaproteobacteria</taxon>
        <taxon>Maricaulales</taxon>
        <taxon>Maricaulaceae</taxon>
        <taxon>Hyphobacterium</taxon>
    </lineage>
</organism>
<keyword evidence="1" id="KW-1133">Transmembrane helix</keyword>
<keyword evidence="3" id="KW-1185">Reference proteome</keyword>
<feature type="transmembrane region" description="Helical" evidence="1">
    <location>
        <begin position="171"/>
        <end position="194"/>
    </location>
</feature>
<dbReference type="EMBL" id="JBHRSV010000019">
    <property type="protein sequence ID" value="MFC2926369.1"/>
    <property type="molecule type" value="Genomic_DNA"/>
</dbReference>
<accession>A0ABV6ZY59</accession>
<evidence type="ECO:0000313" key="3">
    <source>
        <dbReference type="Proteomes" id="UP001595379"/>
    </source>
</evidence>
<feature type="transmembrane region" description="Helical" evidence="1">
    <location>
        <begin position="100"/>
        <end position="126"/>
    </location>
</feature>
<reference evidence="3" key="1">
    <citation type="journal article" date="2019" name="Int. J. Syst. Evol. Microbiol.">
        <title>The Global Catalogue of Microorganisms (GCM) 10K type strain sequencing project: providing services to taxonomists for standard genome sequencing and annotation.</title>
        <authorList>
            <consortium name="The Broad Institute Genomics Platform"/>
            <consortium name="The Broad Institute Genome Sequencing Center for Infectious Disease"/>
            <person name="Wu L."/>
            <person name="Ma J."/>
        </authorList>
    </citation>
    <scope>NUCLEOTIDE SEQUENCE [LARGE SCALE GENOMIC DNA]</scope>
    <source>
        <strain evidence="3">KCTC 52487</strain>
    </source>
</reference>
<feature type="transmembrane region" description="Helical" evidence="1">
    <location>
        <begin position="348"/>
        <end position="370"/>
    </location>
</feature>
<dbReference type="InterPro" id="IPR008537">
    <property type="entry name" value="DUF819"/>
</dbReference>
<dbReference type="PANTHER" id="PTHR34289:SF8">
    <property type="entry name" value="DUF819 DOMAIN-CONTAINING PROTEIN"/>
    <property type="match status" value="1"/>
</dbReference>
<sequence>MESAALITNDAVLFGVLMLLLGLVFWTSSFKTGPVAGFYRIFPPLLLCYFLPSLLTTFGIADPDTSNLYYVASRYLLPAALVLLVVSADLPATLRLGPKALIMFFTGTLGVVVGGPLALLIASAIAPDLVTGGAGPEEVWRGMATVAGSWIGGAANQTAIREIFDVGPEVFSVWVAVDVLVANVWMAILLFMAARRTAMDKALKADVSAIDELQARAEAYEAKHARIPETKDMILIGMVAFGSVAIAHFAADLIAPAFAGMAERLHAEAAAAGIPPQGFGLIVAESLASGFFWLVAIATAIGVALSFTPARKLQAVGAMKTGSVFIYILVATVGLHMDITAIGEYWPFFLIGLLWIAIHAALMLGVAFLIRAPLFFMAVGSQANIGGAASAPVVASAFNPALAPVGALLAVVGYIVGTYAAWFCGLVMAAIAGGA</sequence>
<feature type="transmembrane region" description="Helical" evidence="1">
    <location>
        <begin position="233"/>
        <end position="251"/>
    </location>
</feature>
<feature type="transmembrane region" description="Helical" evidence="1">
    <location>
        <begin position="67"/>
        <end position="88"/>
    </location>
</feature>
<evidence type="ECO:0000256" key="1">
    <source>
        <dbReference type="SAM" id="Phobius"/>
    </source>
</evidence>
<name>A0ABV6ZY59_9PROT</name>
<feature type="transmembrane region" description="Helical" evidence="1">
    <location>
        <begin position="408"/>
        <end position="432"/>
    </location>
</feature>
<feature type="transmembrane region" description="Helical" evidence="1">
    <location>
        <begin position="38"/>
        <end position="61"/>
    </location>
</feature>
<keyword evidence="1" id="KW-0812">Transmembrane</keyword>
<dbReference type="Proteomes" id="UP001595379">
    <property type="component" value="Unassembled WGS sequence"/>
</dbReference>
<dbReference type="RefSeq" id="WP_343164163.1">
    <property type="nucleotide sequence ID" value="NZ_JBHRSV010000019.1"/>
</dbReference>
<feature type="transmembrane region" description="Helical" evidence="1">
    <location>
        <begin position="382"/>
        <end position="402"/>
    </location>
</feature>
<proteinExistence type="predicted"/>
<protein>
    <submittedName>
        <fullName evidence="2">DUF819 domain-containing protein</fullName>
    </submittedName>
</protein>
<dbReference type="Pfam" id="PF05684">
    <property type="entry name" value="DUF819"/>
    <property type="match status" value="1"/>
</dbReference>
<feature type="transmembrane region" description="Helical" evidence="1">
    <location>
        <begin position="322"/>
        <end position="342"/>
    </location>
</feature>